<comment type="caution">
    <text evidence="1">The sequence shown here is derived from an EMBL/GenBank/DDBJ whole genome shotgun (WGS) entry which is preliminary data.</text>
</comment>
<protein>
    <submittedName>
        <fullName evidence="1">Uncharacterized protein</fullName>
    </submittedName>
</protein>
<gene>
    <name evidence="1" type="ORF">CVT24_013307</name>
</gene>
<proteinExistence type="predicted"/>
<evidence type="ECO:0000313" key="1">
    <source>
        <dbReference type="EMBL" id="PPR04226.1"/>
    </source>
</evidence>
<dbReference type="Proteomes" id="UP000284842">
    <property type="component" value="Unassembled WGS sequence"/>
</dbReference>
<evidence type="ECO:0000313" key="2">
    <source>
        <dbReference type="Proteomes" id="UP000284842"/>
    </source>
</evidence>
<dbReference type="AlphaFoldDB" id="A0A409YMG0"/>
<organism evidence="1 2">
    <name type="scientific">Panaeolus cyanescens</name>
    <dbReference type="NCBI Taxonomy" id="181874"/>
    <lineage>
        <taxon>Eukaryota</taxon>
        <taxon>Fungi</taxon>
        <taxon>Dikarya</taxon>
        <taxon>Basidiomycota</taxon>
        <taxon>Agaricomycotina</taxon>
        <taxon>Agaricomycetes</taxon>
        <taxon>Agaricomycetidae</taxon>
        <taxon>Agaricales</taxon>
        <taxon>Agaricineae</taxon>
        <taxon>Galeropsidaceae</taxon>
        <taxon>Panaeolus</taxon>
    </lineage>
</organism>
<accession>A0A409YMG0</accession>
<dbReference type="InParanoid" id="A0A409YMG0"/>
<dbReference type="EMBL" id="NHTK01000977">
    <property type="protein sequence ID" value="PPR04226.1"/>
    <property type="molecule type" value="Genomic_DNA"/>
</dbReference>
<keyword evidence="2" id="KW-1185">Reference proteome</keyword>
<reference evidence="1 2" key="1">
    <citation type="journal article" date="2018" name="Evol. Lett.">
        <title>Horizontal gene cluster transfer increased hallucinogenic mushroom diversity.</title>
        <authorList>
            <person name="Reynolds H.T."/>
            <person name="Vijayakumar V."/>
            <person name="Gluck-Thaler E."/>
            <person name="Korotkin H.B."/>
            <person name="Matheny P.B."/>
            <person name="Slot J.C."/>
        </authorList>
    </citation>
    <scope>NUCLEOTIDE SEQUENCE [LARGE SCALE GENOMIC DNA]</scope>
    <source>
        <strain evidence="1 2">2629</strain>
    </source>
</reference>
<sequence>MPSDETVPFWEQMEEEFKAYPDSMDLSSRRIIEEPPKSKRANIGNKYGAPAYCAGIRLSLSQWWKTIDPGTPSSQRRCSALVERIIDLYLEKDIPLVELYHMYHHNGEATVCFMLNTFPVACIEKFLAEKDDLFDTLCRAIGCTEEQEEMLRKNYKWHKLI</sequence>
<name>A0A409YMG0_9AGAR</name>
<dbReference type="OrthoDB" id="3124529at2759"/>